<protein>
    <submittedName>
        <fullName evidence="1">Uncharacterized protein</fullName>
    </submittedName>
</protein>
<feature type="non-terminal residue" evidence="1">
    <location>
        <position position="1"/>
    </location>
</feature>
<gene>
    <name evidence="1" type="ORF">LCGC14_2240410</name>
</gene>
<comment type="caution">
    <text evidence="1">The sequence shown here is derived from an EMBL/GenBank/DDBJ whole genome shotgun (WGS) entry which is preliminary data.</text>
</comment>
<name>A0A0F9FI59_9ZZZZ</name>
<proteinExistence type="predicted"/>
<reference evidence="1" key="1">
    <citation type="journal article" date="2015" name="Nature">
        <title>Complex archaea that bridge the gap between prokaryotes and eukaryotes.</title>
        <authorList>
            <person name="Spang A."/>
            <person name="Saw J.H."/>
            <person name="Jorgensen S.L."/>
            <person name="Zaremba-Niedzwiedzka K."/>
            <person name="Martijn J."/>
            <person name="Lind A.E."/>
            <person name="van Eijk R."/>
            <person name="Schleper C."/>
            <person name="Guy L."/>
            <person name="Ettema T.J."/>
        </authorList>
    </citation>
    <scope>NUCLEOTIDE SEQUENCE</scope>
</reference>
<accession>A0A0F9FI59</accession>
<sequence>GSSCDIVVNYGARYVDKNNKRMYFYSNSLMYAAVFSDKEIYECQLKRVMQRGEQLALIYKDKAQFISREGCTTNLDQELLELSNVENQLDNSQNLNNYMINLANELETKNNLEECKLW</sequence>
<dbReference type="AlphaFoldDB" id="A0A0F9FI59"/>
<evidence type="ECO:0000313" key="1">
    <source>
        <dbReference type="EMBL" id="KKL56935.1"/>
    </source>
</evidence>
<organism evidence="1">
    <name type="scientific">marine sediment metagenome</name>
    <dbReference type="NCBI Taxonomy" id="412755"/>
    <lineage>
        <taxon>unclassified sequences</taxon>
        <taxon>metagenomes</taxon>
        <taxon>ecological metagenomes</taxon>
    </lineage>
</organism>
<dbReference type="EMBL" id="LAZR01030329">
    <property type="protein sequence ID" value="KKL56935.1"/>
    <property type="molecule type" value="Genomic_DNA"/>
</dbReference>